<dbReference type="NCBIfam" id="NF010717">
    <property type="entry name" value="PRK14119.1"/>
    <property type="match status" value="1"/>
</dbReference>
<feature type="binding site" evidence="6 8">
    <location>
        <position position="98"/>
    </location>
    <ligand>
        <name>substrate</name>
    </ligand>
</feature>
<dbReference type="UniPathway" id="UPA00109">
    <property type="reaction ID" value="UER00186"/>
</dbReference>
<dbReference type="AlphaFoldDB" id="A0A0E1XLR5"/>
<dbReference type="HOGENOM" id="CLU_033323_1_5_9"/>
<keyword evidence="4 6" id="KW-0324">Glycolysis</keyword>
<dbReference type="SUPFAM" id="SSF53254">
    <property type="entry name" value="Phosphoglycerate mutase-like"/>
    <property type="match status" value="1"/>
</dbReference>
<feature type="active site" description="Proton donor/acceptor" evidence="6 7">
    <location>
        <position position="87"/>
    </location>
</feature>
<comment type="similarity">
    <text evidence="2 6">Belongs to the phosphoglycerate mutase family. BPG-dependent PGAM subfamily.</text>
</comment>
<name>A0A0E1XLR5_STAAU</name>
<dbReference type="HAMAP" id="MF_01039">
    <property type="entry name" value="PGAM_GpmA"/>
    <property type="match status" value="1"/>
</dbReference>
<feature type="binding site" evidence="6 8">
    <location>
        <begin position="21"/>
        <end position="22"/>
    </location>
    <ligand>
        <name>substrate</name>
    </ligand>
</feature>
<sequence length="228" mass="26724">MPKLILCRHGQSEWNAKNLFTGWEDVNLSEQGINEATRAGEKVRENNIDIDVAFTSLLTRALDTTHYILTESKQQWIPVYKSWRLNERHYGGLQGLNKDDARKEFGEEQVHIWRRSYDVKPPAETEEQREAYLADRRYNHLDKRMMPYSESLKDTLVRVIPFWTDHISQYLLDGQTVLVSAHGNSIRALIKYLEDVSDEDIINYEIKTGAPLVYELTDDLEVIDKYYL</sequence>
<evidence type="ECO:0000313" key="11">
    <source>
        <dbReference type="EMBL" id="EFH96726.1"/>
    </source>
</evidence>
<dbReference type="InterPro" id="IPR001345">
    <property type="entry name" value="PG/BPGM_mutase_AS"/>
</dbReference>
<dbReference type="PIRSF" id="PIRSF000709">
    <property type="entry name" value="6PFK_2-Ptase"/>
    <property type="match status" value="1"/>
</dbReference>
<protein>
    <recommendedName>
        <fullName evidence="6 10">2,3-bisphosphoglycerate-dependent phosphoglycerate mutase</fullName>
        <shortName evidence="6">BPG-dependent PGAM</shortName>
        <shortName evidence="6">PGAM</shortName>
        <shortName evidence="6">Phosphoglyceromutase</shortName>
        <shortName evidence="6">dPGM</shortName>
        <ecNumber evidence="6 10">5.4.2.11</ecNumber>
    </recommendedName>
</protein>
<dbReference type="Pfam" id="PF00300">
    <property type="entry name" value="His_Phos_1"/>
    <property type="match status" value="1"/>
</dbReference>
<feature type="binding site" evidence="6 8">
    <location>
        <position position="60"/>
    </location>
    <ligand>
        <name>substrate</name>
    </ligand>
</feature>
<evidence type="ECO:0000256" key="7">
    <source>
        <dbReference type="PIRSR" id="PIRSR613078-1"/>
    </source>
</evidence>
<evidence type="ECO:0000256" key="3">
    <source>
        <dbReference type="ARBA" id="ARBA00022432"/>
    </source>
</evidence>
<keyword evidence="3 6" id="KW-0312">Gluconeogenesis</keyword>
<evidence type="ECO:0000256" key="4">
    <source>
        <dbReference type="ARBA" id="ARBA00023152"/>
    </source>
</evidence>
<feature type="binding site" evidence="6 8">
    <location>
        <begin position="183"/>
        <end position="184"/>
    </location>
    <ligand>
        <name>substrate</name>
    </ligand>
</feature>
<dbReference type="InterPro" id="IPR029033">
    <property type="entry name" value="His_PPase_superfam"/>
</dbReference>
<gene>
    <name evidence="6" type="primary">gpmA</name>
    <name evidence="11" type="ORF">HMPREF0769_10728</name>
</gene>
<dbReference type="GO" id="GO:0006094">
    <property type="term" value="P:gluconeogenesis"/>
    <property type="evidence" value="ECO:0007669"/>
    <property type="project" value="UniProtKB-UniRule"/>
</dbReference>
<dbReference type="InterPro" id="IPR013078">
    <property type="entry name" value="His_Pase_superF_clade-1"/>
</dbReference>
<dbReference type="PANTHER" id="PTHR11931">
    <property type="entry name" value="PHOSPHOGLYCERATE MUTASE"/>
    <property type="match status" value="1"/>
</dbReference>
<dbReference type="FunFam" id="3.40.50.1240:FF:000003">
    <property type="entry name" value="2,3-bisphosphoglycerate-dependent phosphoglycerate mutase"/>
    <property type="match status" value="1"/>
</dbReference>
<organism evidence="11">
    <name type="scientific">Staphylococcus aureus subsp. aureus MN8</name>
    <dbReference type="NCBI Taxonomy" id="548470"/>
    <lineage>
        <taxon>Bacteria</taxon>
        <taxon>Bacillati</taxon>
        <taxon>Bacillota</taxon>
        <taxon>Bacilli</taxon>
        <taxon>Bacillales</taxon>
        <taxon>Staphylococcaceae</taxon>
        <taxon>Staphylococcus</taxon>
    </lineage>
</organism>
<evidence type="ECO:0000256" key="2">
    <source>
        <dbReference type="ARBA" id="ARBA00006717"/>
    </source>
</evidence>
<dbReference type="SMART" id="SM00855">
    <property type="entry name" value="PGAM"/>
    <property type="match status" value="1"/>
</dbReference>
<evidence type="ECO:0000256" key="9">
    <source>
        <dbReference type="PIRSR" id="PIRSR613078-3"/>
    </source>
</evidence>
<dbReference type="CDD" id="cd07067">
    <property type="entry name" value="HP_PGM_like"/>
    <property type="match status" value="1"/>
</dbReference>
<dbReference type="EC" id="5.4.2.11" evidence="6 10"/>
<evidence type="ECO:0000256" key="10">
    <source>
        <dbReference type="RuleBase" id="RU004512"/>
    </source>
</evidence>
<comment type="pathway">
    <text evidence="6 10">Carbohydrate degradation; glycolysis; pyruvate from D-glyceraldehyde 3-phosphate: step 3/5.</text>
</comment>
<evidence type="ECO:0000256" key="6">
    <source>
        <dbReference type="HAMAP-Rule" id="MF_01039"/>
    </source>
</evidence>
<feature type="site" description="Transition state stabilizer" evidence="6 9">
    <location>
        <position position="182"/>
    </location>
</feature>
<dbReference type="GO" id="GO:0006096">
    <property type="term" value="P:glycolytic process"/>
    <property type="evidence" value="ECO:0007669"/>
    <property type="project" value="UniProtKB-UniRule"/>
</dbReference>
<reference evidence="11" key="1">
    <citation type="submission" date="2010-05" db="EMBL/GenBank/DDBJ databases">
        <authorList>
            <person name="Muzny D."/>
            <person name="Qin X."/>
            <person name="Buhay C."/>
            <person name="Dugan-Rocha S."/>
            <person name="Ding Y."/>
            <person name="Chen G."/>
            <person name="Hawes A."/>
            <person name="Holder M."/>
            <person name="Jhangiani S."/>
            <person name="Johnson A."/>
            <person name="Khan Z."/>
            <person name="Li Z."/>
            <person name="Liu W."/>
            <person name="Liu X."/>
            <person name="Perez L."/>
            <person name="Shen H."/>
            <person name="Wang Q."/>
            <person name="Watt J."/>
            <person name="Xi L."/>
            <person name="Xin Y."/>
            <person name="Zhou J."/>
            <person name="Deng J."/>
            <person name="Jiang H."/>
            <person name="Liu Y."/>
            <person name="Qu J."/>
            <person name="Song X.-Z."/>
            <person name="Zhang L."/>
            <person name="Villasana D."/>
            <person name="Johnson A."/>
            <person name="Liu J."/>
            <person name="Liyanage D."/>
            <person name="Lorensuhewa L."/>
            <person name="Robinson T."/>
            <person name="Song A."/>
            <person name="Song B.-B."/>
            <person name="Dinh H."/>
            <person name="Thornton R."/>
            <person name="Coyle M."/>
            <person name="Francisco L."/>
            <person name="Jackson L."/>
            <person name="Javaid M."/>
            <person name="Korchina V."/>
            <person name="Kovar C."/>
            <person name="Mata R."/>
            <person name="Mathew T."/>
            <person name="Ngo R."/>
            <person name="Nguyen L."/>
            <person name="Nguyen N."/>
            <person name="Okwuonu G."/>
            <person name="Ongeri F."/>
            <person name="Pham C."/>
            <person name="Simmons D."/>
            <person name="Wilczek-Boney K."/>
            <person name="Hale W."/>
            <person name="Jakkamsetti A."/>
            <person name="Pham P."/>
            <person name="Ruth R."/>
            <person name="San Lucas F."/>
            <person name="Warren J."/>
            <person name="Zhang J."/>
            <person name="Zhao Z."/>
            <person name="Zhou C."/>
            <person name="Zhu D."/>
            <person name="Lee S."/>
            <person name="Bess C."/>
            <person name="Blankenburg K."/>
            <person name="Forbes L."/>
            <person name="Fu Q."/>
            <person name="Gubbala S."/>
            <person name="Hirani K."/>
            <person name="Jayaseelan J.C."/>
            <person name="Lara F."/>
            <person name="Munidasa M."/>
            <person name="Palculict T."/>
            <person name="Patil S."/>
            <person name="Pu L.-L."/>
            <person name="Saada N."/>
            <person name="Tang L."/>
            <person name="Weissenberger G."/>
            <person name="Zhu Y."/>
            <person name="Hemphill L."/>
            <person name="Shang Y."/>
            <person name="Youmans B."/>
            <person name="Ayvaz T."/>
            <person name="Ross M."/>
            <person name="Santibanez J."/>
            <person name="Aqrawi P."/>
            <person name="Gross S."/>
            <person name="Joshi V."/>
            <person name="Fowler G."/>
            <person name="Nazareth L."/>
            <person name="Reid J."/>
            <person name="Worley K."/>
            <person name="Petrosino J."/>
            <person name="Highlander S."/>
            <person name="Gibbs R."/>
        </authorList>
    </citation>
    <scope>NUCLEOTIDE SEQUENCE [LARGE SCALE GENOMIC DNA]</scope>
    <source>
        <strain evidence="11">MN8</strain>
    </source>
</reference>
<comment type="catalytic activity">
    <reaction evidence="1 6 10">
        <text>(2R)-2-phosphoglycerate = (2R)-3-phosphoglycerate</text>
        <dbReference type="Rhea" id="RHEA:15901"/>
        <dbReference type="ChEBI" id="CHEBI:58272"/>
        <dbReference type="ChEBI" id="CHEBI:58289"/>
        <dbReference type="EC" id="5.4.2.11"/>
    </reaction>
</comment>
<evidence type="ECO:0000256" key="5">
    <source>
        <dbReference type="ARBA" id="ARBA00023235"/>
    </source>
</evidence>
<dbReference type="RefSeq" id="WP_001125210.1">
    <property type="nucleotide sequence ID" value="NZ_CM000952.1"/>
</dbReference>
<feature type="binding site" evidence="6 8">
    <location>
        <begin position="114"/>
        <end position="115"/>
    </location>
    <ligand>
        <name>substrate</name>
    </ligand>
</feature>
<evidence type="ECO:0000256" key="1">
    <source>
        <dbReference type="ARBA" id="ARBA00000380"/>
    </source>
</evidence>
<keyword evidence="5 6" id="KW-0413">Isomerase</keyword>
<dbReference type="InterPro" id="IPR005952">
    <property type="entry name" value="Phosphogly_mut1"/>
</dbReference>
<dbReference type="Gene3D" id="3.40.50.1240">
    <property type="entry name" value="Phosphoglycerate mutase-like"/>
    <property type="match status" value="1"/>
</dbReference>
<dbReference type="Proteomes" id="UP000003455">
    <property type="component" value="Chromosome"/>
</dbReference>
<feature type="binding site" evidence="6 8">
    <location>
        <begin position="87"/>
        <end position="90"/>
    </location>
    <ligand>
        <name>substrate</name>
    </ligand>
</feature>
<dbReference type="PROSITE" id="PS00175">
    <property type="entry name" value="PG_MUTASE"/>
    <property type="match status" value="1"/>
</dbReference>
<comment type="function">
    <text evidence="6 10">Catalyzes the interconversion of 2-phosphoglycerate and 3-phosphoglycerate.</text>
</comment>
<comment type="caution">
    <text evidence="11">The sequence shown here is derived from an EMBL/GenBank/DDBJ whole genome shotgun (WGS) entry which is preliminary data.</text>
</comment>
<feature type="active site" description="Tele-phosphohistidine intermediate" evidence="6 7">
    <location>
        <position position="9"/>
    </location>
</feature>
<dbReference type="GO" id="GO:0004619">
    <property type="term" value="F:phosphoglycerate mutase activity"/>
    <property type="evidence" value="ECO:0007669"/>
    <property type="project" value="UniProtKB-UniRule"/>
</dbReference>
<evidence type="ECO:0000256" key="8">
    <source>
        <dbReference type="PIRSR" id="PIRSR613078-2"/>
    </source>
</evidence>
<dbReference type="SMR" id="A0A0E1XLR5"/>
<feature type="binding site" evidence="6 8">
    <location>
        <begin position="8"/>
        <end position="15"/>
    </location>
    <ligand>
        <name>substrate</name>
    </ligand>
</feature>
<dbReference type="NCBIfam" id="NF010713">
    <property type="entry name" value="PRK14115.1"/>
    <property type="match status" value="1"/>
</dbReference>
<proteinExistence type="inferred from homology"/>
<dbReference type="NCBIfam" id="TIGR01258">
    <property type="entry name" value="pgm_1"/>
    <property type="match status" value="1"/>
</dbReference>
<accession>A0A0E1XLR5</accession>
<dbReference type="EMBL" id="ACJA02000001">
    <property type="protein sequence ID" value="EFH96726.1"/>
    <property type="molecule type" value="Genomic_DNA"/>
</dbReference>